<feature type="domain" description="Tyrosine-protein kinase G-rich" evidence="3">
    <location>
        <begin position="369"/>
        <end position="449"/>
    </location>
</feature>
<dbReference type="GO" id="GO:0004713">
    <property type="term" value="F:protein tyrosine kinase activity"/>
    <property type="evidence" value="ECO:0007669"/>
    <property type="project" value="TreeGrafter"/>
</dbReference>
<dbReference type="NCBIfam" id="TIGR03007">
    <property type="entry name" value="pepcterm_ChnLen"/>
    <property type="match status" value="1"/>
</dbReference>
<evidence type="ECO:0000259" key="3">
    <source>
        <dbReference type="Pfam" id="PF13807"/>
    </source>
</evidence>
<keyword evidence="2" id="KW-1133">Transmembrane helix</keyword>
<dbReference type="InterPro" id="IPR050445">
    <property type="entry name" value="Bact_polysacc_biosynth/exp"/>
</dbReference>
<feature type="transmembrane region" description="Helical" evidence="2">
    <location>
        <begin position="494"/>
        <end position="514"/>
    </location>
</feature>
<evidence type="ECO:0000256" key="2">
    <source>
        <dbReference type="SAM" id="Phobius"/>
    </source>
</evidence>
<dbReference type="InterPro" id="IPR014345">
    <property type="entry name" value="XrtA_polysacc_chain"/>
</dbReference>
<dbReference type="Proteomes" id="UP000216225">
    <property type="component" value="Unassembled WGS sequence"/>
</dbReference>
<sequence>MDELLGQITTAARGMWIYRRVAMLTTWLVGAIGVGVVLLMPDYYQASARVFVDTQSILRPLMTGIAVQPNIEQQVSMLSRTLINRPTVERLVRIADLDLGSQSKASTDAVVDSVTKSISIQSTGRDNLYTLSYRNASPEKAQRVVQALLTIFVESSLGAARQDSDSARRFLDEQIKSYEAKLTEAEGRLKAFKLRNIEMQSQSGLDSAGRAAEIDNQLSQARLDLREAESARAAAGRQLEILRSQAAKSTAGSAPDVQTPELDARIYAQKRNLDTLLQRYTDEHPDVVRTRFLIADLEAQKRREVEALRRKAQEGHATPAAETNPAILELSRIYSAAEVQVASLRARVVEYESRSRRIHEQLKVAPQLEAELAQLNRDYQVNQKNYADLVARRESALMSGKLENTSNVAEFRVIDPPRVAPKPVAPNRLLLMPISLLAAIGAGLGMAFVMSQVRPVFFDGATLRQVTQLPLLGVVGQIASDESRRRESRSLMRFVMACVAFLLLYAGGMAALSIHSGVLG</sequence>
<dbReference type="RefSeq" id="WP_094434411.1">
    <property type="nucleotide sequence ID" value="NZ_NKDB02000001.1"/>
</dbReference>
<protein>
    <submittedName>
        <fullName evidence="4">Chain length-determining protein</fullName>
    </submittedName>
</protein>
<accession>A0A3R7FGJ9</accession>
<gene>
    <name evidence="4" type="ORF">CE154_001100</name>
</gene>
<proteinExistence type="predicted"/>
<dbReference type="Pfam" id="PF13807">
    <property type="entry name" value="GNVR"/>
    <property type="match status" value="1"/>
</dbReference>
<feature type="coiled-coil region" evidence="1">
    <location>
        <begin position="294"/>
        <end position="385"/>
    </location>
</feature>
<reference evidence="4 5" key="1">
    <citation type="submission" date="2018-09" db="EMBL/GenBank/DDBJ databases">
        <title>Genome comparison of Alicycliphilus sp. BQ1, a polyurethanolytic bacterium, with its closest phylogenetic relatives Alicycliphilus denitrificans BC and K601, unable to attack polyurethane.</title>
        <authorList>
            <person name="Loza-Tavera H."/>
            <person name="Lozano L."/>
            <person name="Cevallos M."/>
            <person name="Maya-Lucas O."/>
            <person name="Garcia-Mena J."/>
            <person name="Hernandez J."/>
        </authorList>
    </citation>
    <scope>NUCLEOTIDE SEQUENCE [LARGE SCALE GENOMIC DNA]</scope>
    <source>
        <strain evidence="4 5">BQ1</strain>
    </source>
</reference>
<dbReference type="AlphaFoldDB" id="A0A3R7FGJ9"/>
<dbReference type="PANTHER" id="PTHR32309:SF13">
    <property type="entry name" value="FERRIC ENTEROBACTIN TRANSPORT PROTEIN FEPE"/>
    <property type="match status" value="1"/>
</dbReference>
<feature type="transmembrane region" description="Helical" evidence="2">
    <location>
        <begin position="429"/>
        <end position="449"/>
    </location>
</feature>
<evidence type="ECO:0000313" key="4">
    <source>
        <dbReference type="EMBL" id="RKJ98399.1"/>
    </source>
</evidence>
<dbReference type="EMBL" id="NKDB02000001">
    <property type="protein sequence ID" value="RKJ98399.1"/>
    <property type="molecule type" value="Genomic_DNA"/>
</dbReference>
<dbReference type="GO" id="GO:0005886">
    <property type="term" value="C:plasma membrane"/>
    <property type="evidence" value="ECO:0007669"/>
    <property type="project" value="TreeGrafter"/>
</dbReference>
<keyword evidence="2" id="KW-0472">Membrane</keyword>
<feature type="transmembrane region" description="Helical" evidence="2">
    <location>
        <begin position="21"/>
        <end position="40"/>
    </location>
</feature>
<keyword evidence="2" id="KW-0812">Transmembrane</keyword>
<keyword evidence="1" id="KW-0175">Coiled coil</keyword>
<feature type="coiled-coil region" evidence="1">
    <location>
        <begin position="168"/>
        <end position="245"/>
    </location>
</feature>
<name>A0A3R7FGJ9_9BURK</name>
<evidence type="ECO:0000256" key="1">
    <source>
        <dbReference type="SAM" id="Coils"/>
    </source>
</evidence>
<evidence type="ECO:0000313" key="5">
    <source>
        <dbReference type="Proteomes" id="UP000216225"/>
    </source>
</evidence>
<dbReference type="PANTHER" id="PTHR32309">
    <property type="entry name" value="TYROSINE-PROTEIN KINASE"/>
    <property type="match status" value="1"/>
</dbReference>
<dbReference type="InterPro" id="IPR032807">
    <property type="entry name" value="GNVR"/>
</dbReference>
<organism evidence="4 5">
    <name type="scientific">Alicycliphilus denitrificans</name>
    <dbReference type="NCBI Taxonomy" id="179636"/>
    <lineage>
        <taxon>Bacteria</taxon>
        <taxon>Pseudomonadati</taxon>
        <taxon>Pseudomonadota</taxon>
        <taxon>Betaproteobacteria</taxon>
        <taxon>Burkholderiales</taxon>
        <taxon>Comamonadaceae</taxon>
        <taxon>Alicycliphilus</taxon>
    </lineage>
</organism>
<comment type="caution">
    <text evidence="4">The sequence shown here is derived from an EMBL/GenBank/DDBJ whole genome shotgun (WGS) entry which is preliminary data.</text>
</comment>